<dbReference type="Proteomes" id="UP000224441">
    <property type="component" value="Genome"/>
</dbReference>
<name>A0A1S5SEA1_9CAUD</name>
<dbReference type="GO" id="GO:0098003">
    <property type="term" value="P:viral tail assembly"/>
    <property type="evidence" value="ECO:0007669"/>
    <property type="project" value="UniProtKB-KW"/>
</dbReference>
<evidence type="ECO:0000256" key="3">
    <source>
        <dbReference type="SAM" id="MobiDB-lite"/>
    </source>
</evidence>
<keyword evidence="4" id="KW-0812">Transmembrane</keyword>
<keyword evidence="1" id="KW-1188">Viral release from host cell</keyword>
<evidence type="ECO:0000256" key="4">
    <source>
        <dbReference type="SAM" id="Phobius"/>
    </source>
</evidence>
<protein>
    <recommendedName>
        <fullName evidence="5">Tape measure protein N-terminal domain-containing protein</fullName>
    </recommendedName>
</protein>
<sequence length="1100" mass="117947">MTDGKVTIVVDVDGNKVKVLNDELDKTAQKGDRGSDSLKKFAIGGAAFKLASKAVDLLTDSLGGAIQRFDTLESYPRVMQAMGHSTEDVTRSTKKLAAGIEGLPTTLNEVVGTAQRLTSITGDINKSTDLTLALNNAFLASGSSSADASRGLQQFSQMLSAGKVDMQSWKTLQETMPYALQKTAESFGFAGQSAQNDFYSALKEGRITFNQFSRKLVELNGGVGGFAELAKTNSKGIQTSFGNLKNAVVKGVANTIKALDDLTKAATGKTIAENFDALKVIINAAFGVIVNVIKASTPVFQTLFSILGIGASVISFLRPAIIGLVAALVTMRAINQAVKTTKDLISAWKIFKLTATRAIRIINLLTAAQATYGSITKAQLVAHLANNGALTASNLLYGVLTGSISLQTAATIAATAATTAFKAGLTAVKAALTALTGPIGLVVAGVGLAVGALVGLWQWLTAESEETKRLKSEQEELVKSTDQLTDSVKQSAKERQKNLESVKGNTESYQKLADEIVQLSQKTNKTAADKKNLKKKIDALNASVSGLNLAYDKNSDSLSHNSDEIKARISAMEAESTWETSQKNLLDIEQKRAEIGEQLKQIAEQRKKWNEESNVSDSVRKERLQELNDKETELKNTQTELQTEYEKTSQVQQAASEAMAAAAENGSNRQVVAYENMSKSQQKAIDDMRTKYNELLETTTNMFEQIKYKSAISVDEMIANLQKNQEAVNNWATNLNTLAERGVNEGILAKLQAMGPQGGLYVQELVNASDEKLATLNEVFTQGGESAMNGLTAGMDTGALGITDKIKGIVQSQVSSLQEEIAAADFSSLGQEIPNGVSQGIEQGASTAGESSKNMANDIKESFTSEMDINSPSRVFNEYGGFITTGLAEGVDKGTNQPVSSVTNLANQIKKPFDSLQSDFTYIGEMAMSGLNAGLWSGSGSVMATANSIAERVKATIKSALDIHSPSRAMRDEVGRFIPQGIAVGIEADAGVVEKSMLRLKESMMIDIRPEIALGLNKKLGAQVTVKQSSKQTIAEKIKVTMDKSSELLKKALDVAETAVRRPNEMYLNDGTLVARTGDKFAKYQSEQLRRDNRMKGVLS</sequence>
<evidence type="ECO:0000313" key="6">
    <source>
        <dbReference type="EMBL" id="APD23892.1"/>
    </source>
</evidence>
<feature type="compositionally biased region" description="Polar residues" evidence="3">
    <location>
        <begin position="480"/>
        <end position="490"/>
    </location>
</feature>
<dbReference type="InterPro" id="IPR013491">
    <property type="entry name" value="Tape_meas_N"/>
</dbReference>
<dbReference type="EMBL" id="KY065492">
    <property type="protein sequence ID" value="APD23892.1"/>
    <property type="molecule type" value="Genomic_DNA"/>
</dbReference>
<keyword evidence="4" id="KW-1133">Transmembrane helix</keyword>
<accession>A0A1S5SEA1</accession>
<gene>
    <name evidence="6" type="ORF">IPP54_00048</name>
</gene>
<organism evidence="6 7">
    <name type="scientific">Streptococcus phage IPP54</name>
    <dbReference type="NCBI Taxonomy" id="1916192"/>
    <lineage>
        <taxon>Viruses</taxon>
        <taxon>Duplodnaviria</taxon>
        <taxon>Heunggongvirae</taxon>
        <taxon>Uroviricota</taxon>
        <taxon>Caudoviricetes</taxon>
        <taxon>Paclarkvirus</taxon>
        <taxon>Paclarkvirus IPP54</taxon>
    </lineage>
</organism>
<dbReference type="Pfam" id="PF20155">
    <property type="entry name" value="TMP_3"/>
    <property type="match status" value="1"/>
</dbReference>
<evidence type="ECO:0000259" key="5">
    <source>
        <dbReference type="Pfam" id="PF20155"/>
    </source>
</evidence>
<feature type="transmembrane region" description="Helical" evidence="4">
    <location>
        <begin position="439"/>
        <end position="460"/>
    </location>
</feature>
<reference evidence="6 7" key="1">
    <citation type="journal article" date="2017" name="Sci. Rep.">
        <title>Pneumococcal prophages are diverse, but not without structure or history.</title>
        <authorList>
            <person name="Brueggemann A.B."/>
            <person name="Harrold C.L."/>
            <person name="Rezaei Javan R."/>
            <person name="van Tonder A.J."/>
            <person name="McDonnell A.J."/>
            <person name="Edwards B.A."/>
        </authorList>
    </citation>
    <scope>NUCLEOTIDE SEQUENCE [LARGE SCALE GENOMIC DNA]</scope>
</reference>
<evidence type="ECO:0000256" key="1">
    <source>
        <dbReference type="ARBA" id="ARBA00022465"/>
    </source>
</evidence>
<feature type="transmembrane region" description="Helical" evidence="4">
    <location>
        <begin position="303"/>
        <end position="329"/>
    </location>
</feature>
<proteinExistence type="predicted"/>
<feature type="region of interest" description="Disordered" evidence="3">
    <location>
        <begin position="473"/>
        <end position="504"/>
    </location>
</feature>
<keyword evidence="7" id="KW-1185">Reference proteome</keyword>
<feature type="coiled-coil region" evidence="2">
    <location>
        <begin position="585"/>
        <end position="647"/>
    </location>
</feature>
<keyword evidence="1" id="KW-1245">Viral tail assembly</keyword>
<feature type="domain" description="Tape measure protein N-terminal" evidence="5">
    <location>
        <begin position="64"/>
        <end position="255"/>
    </location>
</feature>
<feature type="compositionally biased region" description="Basic and acidic residues" evidence="3">
    <location>
        <begin position="491"/>
        <end position="500"/>
    </location>
</feature>
<keyword evidence="2" id="KW-0175">Coiled coil</keyword>
<evidence type="ECO:0000256" key="2">
    <source>
        <dbReference type="SAM" id="Coils"/>
    </source>
</evidence>
<dbReference type="NCBIfam" id="TIGR02675">
    <property type="entry name" value="tape_meas_nterm"/>
    <property type="match status" value="1"/>
</dbReference>
<evidence type="ECO:0000313" key="7">
    <source>
        <dbReference type="Proteomes" id="UP000224441"/>
    </source>
</evidence>
<keyword evidence="4" id="KW-0472">Membrane</keyword>